<name>A0A8S2FTT4_9BILA</name>
<accession>A0A8S2FTT4</accession>
<dbReference type="EMBL" id="CAJNOK010041641">
    <property type="protein sequence ID" value="CAF1559452.1"/>
    <property type="molecule type" value="Genomic_DNA"/>
</dbReference>
<evidence type="ECO:0000313" key="4">
    <source>
        <dbReference type="Proteomes" id="UP000677228"/>
    </source>
</evidence>
<dbReference type="Proteomes" id="UP000677228">
    <property type="component" value="Unassembled WGS sequence"/>
</dbReference>
<feature type="non-terminal residue" evidence="2">
    <location>
        <position position="169"/>
    </location>
</feature>
<dbReference type="Pfam" id="PF12248">
    <property type="entry name" value="Methyltransf_FA"/>
    <property type="match status" value="1"/>
</dbReference>
<dbReference type="AlphaFoldDB" id="A0A8S2FTT4"/>
<dbReference type="Proteomes" id="UP000682733">
    <property type="component" value="Unassembled WGS sequence"/>
</dbReference>
<proteinExistence type="predicted"/>
<protein>
    <recommendedName>
        <fullName evidence="1">Farnesoic acid O-methyl transferase domain-containing protein</fullName>
    </recommendedName>
</protein>
<dbReference type="InterPro" id="IPR022041">
    <property type="entry name" value="Methyltransf_FA"/>
</dbReference>
<comment type="caution">
    <text evidence="2">The sequence shown here is derived from an EMBL/GenBank/DDBJ whole genome shotgun (WGS) entry which is preliminary data.</text>
</comment>
<gene>
    <name evidence="2" type="ORF">OVA965_LOCUS39722</name>
    <name evidence="3" type="ORF">TMI583_LOCUS41069</name>
</gene>
<organism evidence="2 4">
    <name type="scientific">Didymodactylos carnosus</name>
    <dbReference type="NCBI Taxonomy" id="1234261"/>
    <lineage>
        <taxon>Eukaryota</taxon>
        <taxon>Metazoa</taxon>
        <taxon>Spiralia</taxon>
        <taxon>Gnathifera</taxon>
        <taxon>Rotifera</taxon>
        <taxon>Eurotatoria</taxon>
        <taxon>Bdelloidea</taxon>
        <taxon>Philodinida</taxon>
        <taxon>Philodinidae</taxon>
        <taxon>Didymodactylos</taxon>
    </lineage>
</organism>
<evidence type="ECO:0000313" key="3">
    <source>
        <dbReference type="EMBL" id="CAF4350902.1"/>
    </source>
</evidence>
<reference evidence="2" key="1">
    <citation type="submission" date="2021-02" db="EMBL/GenBank/DDBJ databases">
        <authorList>
            <person name="Nowell W R."/>
        </authorList>
    </citation>
    <scope>NUCLEOTIDE SEQUENCE</scope>
</reference>
<evidence type="ECO:0000313" key="2">
    <source>
        <dbReference type="EMBL" id="CAF1559452.1"/>
    </source>
</evidence>
<evidence type="ECO:0000259" key="1">
    <source>
        <dbReference type="Pfam" id="PF12248"/>
    </source>
</evidence>
<feature type="domain" description="Farnesoic acid O-methyl transferase" evidence="1">
    <location>
        <begin position="33"/>
        <end position="156"/>
    </location>
</feature>
<dbReference type="EMBL" id="CAJOBA010064224">
    <property type="protein sequence ID" value="CAF4350902.1"/>
    <property type="molecule type" value="Genomic_DNA"/>
</dbReference>
<sequence>MINHLCFDVLNGHDYWLPLTLNTGNSINTLIFDAIAPGGDIRVTFSPINTKSTYQTDIPVYNLAIGGICNSSSYIRRTNNSSATKVVQSSATECQAENNRCTYWFSFDSATGWVSFGKATDTSLSKALLKWQDPSPLSNLKYVGLSNYNYKINFYNIRTGIMVDSSSPA</sequence>